<name>A0A934R212_9BACT</name>
<gene>
    <name evidence="1" type="ORF">JIN84_05185</name>
</gene>
<dbReference type="RefSeq" id="WP_200349943.1">
    <property type="nucleotide sequence ID" value="NZ_BAABHZ010000010.1"/>
</dbReference>
<organism evidence="1 2">
    <name type="scientific">Luteolibacter yonseiensis</name>
    <dbReference type="NCBI Taxonomy" id="1144680"/>
    <lineage>
        <taxon>Bacteria</taxon>
        <taxon>Pseudomonadati</taxon>
        <taxon>Verrucomicrobiota</taxon>
        <taxon>Verrucomicrobiia</taxon>
        <taxon>Verrucomicrobiales</taxon>
        <taxon>Verrucomicrobiaceae</taxon>
        <taxon>Luteolibacter</taxon>
    </lineage>
</organism>
<accession>A0A934R212</accession>
<sequence length="72" mass="7598">MTFPSTINPWRHTGPSAAHKLDVLDISPKATIERIRSIALAERRGLLSFARPDAENIGTGTAATPSAEAGEG</sequence>
<evidence type="ECO:0000313" key="1">
    <source>
        <dbReference type="EMBL" id="MBK1814997.1"/>
    </source>
</evidence>
<reference evidence="1" key="1">
    <citation type="submission" date="2021-01" db="EMBL/GenBank/DDBJ databases">
        <title>Modified the classification status of verrucomicrobia.</title>
        <authorList>
            <person name="Feng X."/>
        </authorList>
    </citation>
    <scope>NUCLEOTIDE SEQUENCE</scope>
    <source>
        <strain evidence="1">JCM 18052</strain>
    </source>
</reference>
<protein>
    <submittedName>
        <fullName evidence="1">Uncharacterized protein</fullName>
    </submittedName>
</protein>
<dbReference type="AlphaFoldDB" id="A0A934R212"/>
<proteinExistence type="predicted"/>
<comment type="caution">
    <text evidence="1">The sequence shown here is derived from an EMBL/GenBank/DDBJ whole genome shotgun (WGS) entry which is preliminary data.</text>
</comment>
<dbReference type="EMBL" id="JAENIK010000004">
    <property type="protein sequence ID" value="MBK1814997.1"/>
    <property type="molecule type" value="Genomic_DNA"/>
</dbReference>
<dbReference type="Proteomes" id="UP000600139">
    <property type="component" value="Unassembled WGS sequence"/>
</dbReference>
<evidence type="ECO:0000313" key="2">
    <source>
        <dbReference type="Proteomes" id="UP000600139"/>
    </source>
</evidence>
<keyword evidence="2" id="KW-1185">Reference proteome</keyword>